<feature type="region of interest" description="Disordered" evidence="1">
    <location>
        <begin position="74"/>
        <end position="101"/>
    </location>
</feature>
<comment type="caution">
    <text evidence="2">The sequence shown here is derived from an EMBL/GenBank/DDBJ whole genome shotgun (WGS) entry which is preliminary data.</text>
</comment>
<sequence>MRVCAGRRAVADGRTGLRGRRHRERRAALTPEYDRRGGRREEIVARDPLPGRRGPLGAVGVSCVIAACLASDNGGEADRKPSGGDPHGPGPHFDLDRMARW</sequence>
<feature type="region of interest" description="Disordered" evidence="1">
    <location>
        <begin position="1"/>
        <end position="24"/>
    </location>
</feature>
<evidence type="ECO:0000256" key="1">
    <source>
        <dbReference type="SAM" id="MobiDB-lite"/>
    </source>
</evidence>
<keyword evidence="3" id="KW-1185">Reference proteome</keyword>
<evidence type="ECO:0000313" key="2">
    <source>
        <dbReference type="EMBL" id="GAA3129100.1"/>
    </source>
</evidence>
<organism evidence="2 3">
    <name type="scientific">Streptomyces rameus</name>
    <dbReference type="NCBI Taxonomy" id="68261"/>
    <lineage>
        <taxon>Bacteria</taxon>
        <taxon>Bacillati</taxon>
        <taxon>Actinomycetota</taxon>
        <taxon>Actinomycetes</taxon>
        <taxon>Kitasatosporales</taxon>
        <taxon>Streptomycetaceae</taxon>
        <taxon>Streptomyces</taxon>
    </lineage>
</organism>
<gene>
    <name evidence="2" type="ORF">GCM10010521_14210</name>
</gene>
<protein>
    <submittedName>
        <fullName evidence="2">Uncharacterized protein</fullName>
    </submittedName>
</protein>
<name>A0ABP6MYW6_9ACTN</name>
<dbReference type="Proteomes" id="UP001500893">
    <property type="component" value="Unassembled WGS sequence"/>
</dbReference>
<reference evidence="3" key="1">
    <citation type="journal article" date="2019" name="Int. J. Syst. Evol. Microbiol.">
        <title>The Global Catalogue of Microorganisms (GCM) 10K type strain sequencing project: providing services to taxonomists for standard genome sequencing and annotation.</title>
        <authorList>
            <consortium name="The Broad Institute Genomics Platform"/>
            <consortium name="The Broad Institute Genome Sequencing Center for Infectious Disease"/>
            <person name="Wu L."/>
            <person name="Ma J."/>
        </authorList>
    </citation>
    <scope>NUCLEOTIDE SEQUENCE [LARGE SCALE GENOMIC DNA]</scope>
    <source>
        <strain evidence="3">JCM 11574</strain>
    </source>
</reference>
<dbReference type="EMBL" id="BAAAVM010000015">
    <property type="protein sequence ID" value="GAA3129100.1"/>
    <property type="molecule type" value="Genomic_DNA"/>
</dbReference>
<accession>A0ABP6MYW6</accession>
<evidence type="ECO:0000313" key="3">
    <source>
        <dbReference type="Proteomes" id="UP001500893"/>
    </source>
</evidence>
<proteinExistence type="predicted"/>